<evidence type="ECO:0000256" key="8">
    <source>
        <dbReference type="HAMAP-Rule" id="MF_00165"/>
    </source>
</evidence>
<keyword evidence="2 8" id="KW-0808">Transferase</keyword>
<proteinExistence type="inferred from homology"/>
<dbReference type="Proteomes" id="UP001500067">
    <property type="component" value="Unassembled WGS sequence"/>
</dbReference>
<dbReference type="NCBIfam" id="TIGR00041">
    <property type="entry name" value="DTMP_kinase"/>
    <property type="match status" value="1"/>
</dbReference>
<dbReference type="PANTHER" id="PTHR10344:SF4">
    <property type="entry name" value="UMP-CMP KINASE 2, MITOCHONDRIAL"/>
    <property type="match status" value="1"/>
</dbReference>
<comment type="caution">
    <text evidence="10">The sequence shown here is derived from an EMBL/GenBank/DDBJ whole genome shotgun (WGS) entry which is preliminary data.</text>
</comment>
<dbReference type="SUPFAM" id="SSF52540">
    <property type="entry name" value="P-loop containing nucleoside triphosphate hydrolases"/>
    <property type="match status" value="1"/>
</dbReference>
<reference evidence="11" key="1">
    <citation type="journal article" date="2019" name="Int. J. Syst. Evol. Microbiol.">
        <title>The Global Catalogue of Microorganisms (GCM) 10K type strain sequencing project: providing services to taxonomists for standard genome sequencing and annotation.</title>
        <authorList>
            <consortium name="The Broad Institute Genomics Platform"/>
            <consortium name="The Broad Institute Genome Sequencing Center for Infectious Disease"/>
            <person name="Wu L."/>
            <person name="Ma J."/>
        </authorList>
    </citation>
    <scope>NUCLEOTIDE SEQUENCE [LARGE SCALE GENOMIC DNA]</scope>
    <source>
        <strain evidence="11">JCM 32105</strain>
    </source>
</reference>
<dbReference type="EMBL" id="BAABFA010000024">
    <property type="protein sequence ID" value="GAA4469889.1"/>
    <property type="molecule type" value="Genomic_DNA"/>
</dbReference>
<keyword evidence="3 8" id="KW-0545">Nucleotide biosynthesis</keyword>
<evidence type="ECO:0000256" key="2">
    <source>
        <dbReference type="ARBA" id="ARBA00022679"/>
    </source>
</evidence>
<keyword evidence="4 8" id="KW-0547">Nucleotide-binding</keyword>
<feature type="binding site" evidence="8">
    <location>
        <begin position="11"/>
        <end position="18"/>
    </location>
    <ligand>
        <name>ATP</name>
        <dbReference type="ChEBI" id="CHEBI:30616"/>
    </ligand>
</feature>
<dbReference type="GO" id="GO:0016301">
    <property type="term" value="F:kinase activity"/>
    <property type="evidence" value="ECO:0007669"/>
    <property type="project" value="UniProtKB-KW"/>
</dbReference>
<comment type="similarity">
    <text evidence="1 8">Belongs to the thymidylate kinase family.</text>
</comment>
<keyword evidence="5 8" id="KW-0418">Kinase</keyword>
<gene>
    <name evidence="8 10" type="primary">tmk</name>
    <name evidence="10" type="ORF">GCM10023093_30100</name>
</gene>
<dbReference type="Pfam" id="PF02223">
    <property type="entry name" value="Thymidylate_kin"/>
    <property type="match status" value="1"/>
</dbReference>
<evidence type="ECO:0000256" key="7">
    <source>
        <dbReference type="ARBA" id="ARBA00048743"/>
    </source>
</evidence>
<dbReference type="EC" id="2.7.4.9" evidence="8"/>
<evidence type="ECO:0000256" key="5">
    <source>
        <dbReference type="ARBA" id="ARBA00022777"/>
    </source>
</evidence>
<keyword evidence="6 8" id="KW-0067">ATP-binding</keyword>
<accession>A0ABP8NNM6</accession>
<evidence type="ECO:0000256" key="4">
    <source>
        <dbReference type="ARBA" id="ARBA00022741"/>
    </source>
</evidence>
<dbReference type="CDD" id="cd01672">
    <property type="entry name" value="TMPK"/>
    <property type="match status" value="1"/>
</dbReference>
<keyword evidence="11" id="KW-1185">Reference proteome</keyword>
<dbReference type="HAMAP" id="MF_00165">
    <property type="entry name" value="Thymidylate_kinase"/>
    <property type="match status" value="1"/>
</dbReference>
<evidence type="ECO:0000259" key="9">
    <source>
        <dbReference type="Pfam" id="PF02223"/>
    </source>
</evidence>
<evidence type="ECO:0000313" key="11">
    <source>
        <dbReference type="Proteomes" id="UP001500067"/>
    </source>
</evidence>
<organism evidence="10 11">
    <name type="scientific">Nemorincola caseinilytica</name>
    <dbReference type="NCBI Taxonomy" id="2054315"/>
    <lineage>
        <taxon>Bacteria</taxon>
        <taxon>Pseudomonadati</taxon>
        <taxon>Bacteroidota</taxon>
        <taxon>Chitinophagia</taxon>
        <taxon>Chitinophagales</taxon>
        <taxon>Chitinophagaceae</taxon>
        <taxon>Nemorincola</taxon>
    </lineage>
</organism>
<comment type="catalytic activity">
    <reaction evidence="7 8">
        <text>dTMP + ATP = dTDP + ADP</text>
        <dbReference type="Rhea" id="RHEA:13517"/>
        <dbReference type="ChEBI" id="CHEBI:30616"/>
        <dbReference type="ChEBI" id="CHEBI:58369"/>
        <dbReference type="ChEBI" id="CHEBI:63528"/>
        <dbReference type="ChEBI" id="CHEBI:456216"/>
        <dbReference type="EC" id="2.7.4.9"/>
    </reaction>
</comment>
<evidence type="ECO:0000256" key="3">
    <source>
        <dbReference type="ARBA" id="ARBA00022727"/>
    </source>
</evidence>
<dbReference type="InterPro" id="IPR018094">
    <property type="entry name" value="Thymidylate_kinase"/>
</dbReference>
<sequence length="204" mass="22899">MNRPLFITIEGTDGSGKSTQARLLAERLAAAGHKVHTTFEPTGGHIGRLLRSILRGELKADQKAIAALFLADRLDHIQNENDGLLKMLADGYTVICDRYYFSSYAYHSVYVDMDWVIECNRMCAGMLRPDMTIFIDVPPEACMQRIVANREVPELYETTDILRKVRDNYLAAFTRLGNEEKVTIIDGNRAIDAVAADVGKLFEL</sequence>
<evidence type="ECO:0000256" key="1">
    <source>
        <dbReference type="ARBA" id="ARBA00009776"/>
    </source>
</evidence>
<dbReference type="Gene3D" id="3.40.50.300">
    <property type="entry name" value="P-loop containing nucleotide triphosphate hydrolases"/>
    <property type="match status" value="1"/>
</dbReference>
<dbReference type="InterPro" id="IPR027417">
    <property type="entry name" value="P-loop_NTPase"/>
</dbReference>
<dbReference type="InterPro" id="IPR039430">
    <property type="entry name" value="Thymidylate_kin-like_dom"/>
</dbReference>
<dbReference type="RefSeq" id="WP_345085078.1">
    <property type="nucleotide sequence ID" value="NZ_BAABFA010000024.1"/>
</dbReference>
<dbReference type="PANTHER" id="PTHR10344">
    <property type="entry name" value="THYMIDYLATE KINASE"/>
    <property type="match status" value="1"/>
</dbReference>
<evidence type="ECO:0000256" key="6">
    <source>
        <dbReference type="ARBA" id="ARBA00022840"/>
    </source>
</evidence>
<comment type="function">
    <text evidence="8">Phosphorylation of dTMP to form dTDP in both de novo and salvage pathways of dTTP synthesis.</text>
</comment>
<protein>
    <recommendedName>
        <fullName evidence="8">Thymidylate kinase</fullName>
        <ecNumber evidence="8">2.7.4.9</ecNumber>
    </recommendedName>
    <alternativeName>
        <fullName evidence="8">dTMP kinase</fullName>
    </alternativeName>
</protein>
<feature type="domain" description="Thymidylate kinase-like" evidence="9">
    <location>
        <begin position="9"/>
        <end position="197"/>
    </location>
</feature>
<evidence type="ECO:0000313" key="10">
    <source>
        <dbReference type="EMBL" id="GAA4469889.1"/>
    </source>
</evidence>
<name>A0ABP8NNM6_9BACT</name>